<dbReference type="AlphaFoldDB" id="A0A0N5A077"/>
<evidence type="ECO:0000313" key="3">
    <source>
        <dbReference type="WBParaSite" id="PTRK_0001473900.1"/>
    </source>
</evidence>
<feature type="region of interest" description="Disordered" evidence="1">
    <location>
        <begin position="143"/>
        <end position="181"/>
    </location>
</feature>
<dbReference type="WBParaSite" id="PTRK_0001473900.1">
    <property type="protein sequence ID" value="PTRK_0001473900.1"/>
    <property type="gene ID" value="PTRK_0001473900"/>
</dbReference>
<reference evidence="3" key="1">
    <citation type="submission" date="2017-02" db="UniProtKB">
        <authorList>
            <consortium name="WormBaseParasite"/>
        </authorList>
    </citation>
    <scope>IDENTIFICATION</scope>
</reference>
<feature type="compositionally biased region" description="Low complexity" evidence="1">
    <location>
        <begin position="26"/>
        <end position="39"/>
    </location>
</feature>
<organism evidence="2 3">
    <name type="scientific">Parastrongyloides trichosuri</name>
    <name type="common">Possum-specific nematode worm</name>
    <dbReference type="NCBI Taxonomy" id="131310"/>
    <lineage>
        <taxon>Eukaryota</taxon>
        <taxon>Metazoa</taxon>
        <taxon>Ecdysozoa</taxon>
        <taxon>Nematoda</taxon>
        <taxon>Chromadorea</taxon>
        <taxon>Rhabditida</taxon>
        <taxon>Tylenchina</taxon>
        <taxon>Panagrolaimomorpha</taxon>
        <taxon>Strongyloidoidea</taxon>
        <taxon>Strongyloididae</taxon>
        <taxon>Parastrongyloides</taxon>
    </lineage>
</organism>
<feature type="region of interest" description="Disordered" evidence="1">
    <location>
        <begin position="16"/>
        <end position="114"/>
    </location>
</feature>
<keyword evidence="2" id="KW-1185">Reference proteome</keyword>
<proteinExistence type="predicted"/>
<feature type="region of interest" description="Disordered" evidence="1">
    <location>
        <begin position="288"/>
        <end position="336"/>
    </location>
</feature>
<name>A0A0N5A077_PARTI</name>
<evidence type="ECO:0000313" key="2">
    <source>
        <dbReference type="Proteomes" id="UP000038045"/>
    </source>
</evidence>
<protein>
    <submittedName>
        <fullName evidence="3">LigA</fullName>
    </submittedName>
</protein>
<feature type="compositionally biased region" description="Low complexity" evidence="1">
    <location>
        <begin position="143"/>
        <end position="152"/>
    </location>
</feature>
<dbReference type="Proteomes" id="UP000038045">
    <property type="component" value="Unplaced"/>
</dbReference>
<evidence type="ECO:0000256" key="1">
    <source>
        <dbReference type="SAM" id="MobiDB-lite"/>
    </source>
</evidence>
<accession>A0A0N5A077</accession>
<feature type="compositionally biased region" description="Gly residues" evidence="1">
    <location>
        <begin position="51"/>
        <end position="62"/>
    </location>
</feature>
<sequence>MVLRLKARERAVPVVGRDPQRRLYDGAVGRGRAAPARGSRLSRLYPPEADPGGGCAAGGAGGSLCRPAVRQYRTAPRRGSGPSGPREGRADDPQGDGAGADEAGRGQAGKAGPRVHRAARVLGNGGATDPASVRGSLRPDVSAVVAAEGSAEPDGRPVRPRRGRGGGSGEGGAPRRPQDEGLRALSTDARRSGRALGGVVRTGASGAAGDGPLLRAPVQRHAVVDSDAGRGGALGRNAPDLRPARRSITDARRGRGGGFLAHLLRLDLQSGAAAASGDAVGNAQALLEKPAGGRADPGTDRRRVGSHGCHGESAYAHAQRQVPACSRAGGGPRGDG</sequence>